<protein>
    <submittedName>
        <fullName evidence="1">Uncharacterized protein</fullName>
    </submittedName>
</protein>
<accession>A0ABU8J5I3</accession>
<gene>
    <name evidence="1" type="ORF">H3V53_39880</name>
</gene>
<sequence>MLETAPVEIDGQLLFKVRGVSSFPAEQRAEAIRGRIEKVAANLSFPSDGSSIEVVENVTIIVAGEDTLMIVSEADARLELTSRDRLAALQVIRIQRAIDEYRQSRSSGALRRAGLYGLGATACSRS</sequence>
<dbReference type="EMBL" id="JACFYJ010000150">
    <property type="protein sequence ID" value="MEI6003026.1"/>
    <property type="molecule type" value="Genomic_DNA"/>
</dbReference>
<evidence type="ECO:0000313" key="2">
    <source>
        <dbReference type="Proteomes" id="UP001386437"/>
    </source>
</evidence>
<keyword evidence="2" id="KW-1185">Reference proteome</keyword>
<dbReference type="RefSeq" id="WP_336602589.1">
    <property type="nucleotide sequence ID" value="NZ_JACFYJ010000150.1"/>
</dbReference>
<evidence type="ECO:0000313" key="1">
    <source>
        <dbReference type="EMBL" id="MEI6003026.1"/>
    </source>
</evidence>
<name>A0ABU8J5I3_9BURK</name>
<reference evidence="1 2" key="1">
    <citation type="journal article" date="2022" name="Arch. Microbiol.">
        <title>Paraburkholderia bengalensis sp. nov. isolated from roots of Oryza sativa, IR64.</title>
        <authorList>
            <person name="Nag P."/>
            <person name="Mondal N."/>
            <person name="Sarkar J."/>
            <person name="Das S."/>
        </authorList>
    </citation>
    <scope>NUCLEOTIDE SEQUENCE [LARGE SCALE GENOMIC DNA]</scope>
    <source>
        <strain evidence="1 2">IR64_4_BI</strain>
    </source>
</reference>
<proteinExistence type="predicted"/>
<dbReference type="Proteomes" id="UP001386437">
    <property type="component" value="Unassembled WGS sequence"/>
</dbReference>
<comment type="caution">
    <text evidence="1">The sequence shown here is derived from an EMBL/GenBank/DDBJ whole genome shotgun (WGS) entry which is preliminary data.</text>
</comment>
<organism evidence="1 2">
    <name type="scientific">Paraburkholderia bengalensis</name>
    <dbReference type="NCBI Taxonomy" id="2747562"/>
    <lineage>
        <taxon>Bacteria</taxon>
        <taxon>Pseudomonadati</taxon>
        <taxon>Pseudomonadota</taxon>
        <taxon>Betaproteobacteria</taxon>
        <taxon>Burkholderiales</taxon>
        <taxon>Burkholderiaceae</taxon>
        <taxon>Paraburkholderia</taxon>
    </lineage>
</organism>